<proteinExistence type="predicted"/>
<gene>
    <name evidence="2" type="ORF">CD29_15430</name>
</gene>
<dbReference type="Proteomes" id="UP000030416">
    <property type="component" value="Unassembled WGS sequence"/>
</dbReference>
<dbReference type="eggNOG" id="COG1670">
    <property type="taxonomic scope" value="Bacteria"/>
</dbReference>
<dbReference type="SUPFAM" id="SSF55729">
    <property type="entry name" value="Acyl-CoA N-acyltransferases (Nat)"/>
    <property type="match status" value="1"/>
</dbReference>
<evidence type="ECO:0000313" key="3">
    <source>
        <dbReference type="Proteomes" id="UP000030416"/>
    </source>
</evidence>
<dbReference type="STRING" id="1384049.CD29_15430"/>
<feature type="domain" description="N-acetyltransferase" evidence="1">
    <location>
        <begin position="1"/>
        <end position="152"/>
    </location>
</feature>
<dbReference type="InterPro" id="IPR016181">
    <property type="entry name" value="Acyl_CoA_acyltransferase"/>
</dbReference>
<protein>
    <submittedName>
        <fullName evidence="2">Acetyltransferase</fullName>
    </submittedName>
</protein>
<sequence length="174" mass="20250">MEFKLLQDEIDDLVQLMTMNKWDYHGSVHVHEKSVRKNYKKGYYQDDRETFWIIDQGVKVGVLIINDISDSIPIFDMRLDEEYRGKGYGTKTLIWLKDYLFGEKAKIRIEGYTRADNIGMRKCFSNAGFVKEGFLRSAWENDDGTVADRIVYGAIKGDWESGITTPIKLNEVPY</sequence>
<dbReference type="EMBL" id="JPVN01000020">
    <property type="protein sequence ID" value="KGR77254.1"/>
    <property type="molecule type" value="Genomic_DNA"/>
</dbReference>
<accession>A0A0A3HXU2</accession>
<dbReference type="AlphaFoldDB" id="A0A0A3HXU2"/>
<comment type="caution">
    <text evidence="2">The sequence shown here is derived from an EMBL/GenBank/DDBJ whole genome shotgun (WGS) entry which is preliminary data.</text>
</comment>
<keyword evidence="3" id="KW-1185">Reference proteome</keyword>
<dbReference type="GO" id="GO:0016747">
    <property type="term" value="F:acyltransferase activity, transferring groups other than amino-acyl groups"/>
    <property type="evidence" value="ECO:0007669"/>
    <property type="project" value="InterPro"/>
</dbReference>
<reference evidence="2 3" key="1">
    <citation type="submission" date="2014-02" db="EMBL/GenBank/DDBJ databases">
        <title>Draft genome sequence of Lysinibacillus manganicus DSM 26584T.</title>
        <authorList>
            <person name="Zhang F."/>
            <person name="Wang G."/>
            <person name="Zhang L."/>
        </authorList>
    </citation>
    <scope>NUCLEOTIDE SEQUENCE [LARGE SCALE GENOMIC DNA]</scope>
    <source>
        <strain evidence="2 3">DSM 26584</strain>
    </source>
</reference>
<name>A0A0A3HXU2_9BACL</name>
<evidence type="ECO:0000259" key="1">
    <source>
        <dbReference type="PROSITE" id="PS51186"/>
    </source>
</evidence>
<dbReference type="InterPro" id="IPR000182">
    <property type="entry name" value="GNAT_dom"/>
</dbReference>
<dbReference type="Pfam" id="PF00583">
    <property type="entry name" value="Acetyltransf_1"/>
    <property type="match status" value="1"/>
</dbReference>
<organism evidence="2 3">
    <name type="scientific">Ureibacillus manganicus DSM 26584</name>
    <dbReference type="NCBI Taxonomy" id="1384049"/>
    <lineage>
        <taxon>Bacteria</taxon>
        <taxon>Bacillati</taxon>
        <taxon>Bacillota</taxon>
        <taxon>Bacilli</taxon>
        <taxon>Bacillales</taxon>
        <taxon>Caryophanaceae</taxon>
        <taxon>Ureibacillus</taxon>
    </lineage>
</organism>
<dbReference type="PROSITE" id="PS51186">
    <property type="entry name" value="GNAT"/>
    <property type="match status" value="1"/>
</dbReference>
<dbReference type="CDD" id="cd04301">
    <property type="entry name" value="NAT_SF"/>
    <property type="match status" value="1"/>
</dbReference>
<keyword evidence="2" id="KW-0808">Transferase</keyword>
<dbReference type="OrthoDB" id="9799321at2"/>
<evidence type="ECO:0000313" key="2">
    <source>
        <dbReference type="EMBL" id="KGR77254.1"/>
    </source>
</evidence>
<dbReference type="RefSeq" id="WP_036188508.1">
    <property type="nucleotide sequence ID" value="NZ_AVDA01000020.1"/>
</dbReference>
<dbReference type="Gene3D" id="3.40.630.30">
    <property type="match status" value="1"/>
</dbReference>